<sequence>MYDVADVRAQFPILSREINGKPLVYLDNGASAQKPQVVLDAITRGYAEEYSNVHRGLHTLSSISTERYEGTRDVVRRFLNAPSQDEIVFNTGTTEGINMIAYGWAMPRMEPGDEIVLSIMEHHANIVPWHFLRERQGVKIKWVDVDAKGDLDPQAVIDAIGPKTKLVAVTHMSNVLGTVVDVKAICEGAREKGVPVLVDGSQAAVHMPVDVQEIGCDFYAITGHKLYGPSGSGAIFVKKARMAEMRPFMGGGDMIDQVTRDTVTWNAPPMKFEAGTPSIVSTIGMGVALDWMLELGLDNIAAHERRLRDRAIERFKGLNWLNLQGQSEGKGAIFSFTIEGGAHAHDISTVLDKKGIAVRAGTHCAMPLMEHLGTGATCRASFGLYNTEAEVDRLVEALELCHELFA</sequence>
<evidence type="ECO:0000256" key="3">
    <source>
        <dbReference type="ARBA" id="ARBA00012239"/>
    </source>
</evidence>
<evidence type="ECO:0000256" key="6">
    <source>
        <dbReference type="ARBA" id="ARBA00050776"/>
    </source>
</evidence>
<dbReference type="PROSITE" id="PS00595">
    <property type="entry name" value="AA_TRANSFER_CLASS_5"/>
    <property type="match status" value="1"/>
</dbReference>
<dbReference type="EC" id="2.8.1.7" evidence="3 8"/>
<dbReference type="EMBL" id="FNAT01000001">
    <property type="protein sequence ID" value="SDE15820.1"/>
    <property type="molecule type" value="Genomic_DNA"/>
</dbReference>
<evidence type="ECO:0000313" key="11">
    <source>
        <dbReference type="Proteomes" id="UP000198922"/>
    </source>
</evidence>
<keyword evidence="4 8" id="KW-0808">Transferase</keyword>
<feature type="domain" description="Aminotransferase class V" evidence="9">
    <location>
        <begin position="24"/>
        <end position="394"/>
    </location>
</feature>
<dbReference type="PANTHER" id="PTHR43586:SF8">
    <property type="entry name" value="CYSTEINE DESULFURASE 1, CHLOROPLASTIC"/>
    <property type="match status" value="1"/>
</dbReference>
<dbReference type="Gene3D" id="3.90.1150.10">
    <property type="entry name" value="Aspartate Aminotransferase, domain 1"/>
    <property type="match status" value="1"/>
</dbReference>
<dbReference type="SUPFAM" id="SSF53383">
    <property type="entry name" value="PLP-dependent transferases"/>
    <property type="match status" value="1"/>
</dbReference>
<dbReference type="OrthoDB" id="9804366at2"/>
<dbReference type="PANTHER" id="PTHR43586">
    <property type="entry name" value="CYSTEINE DESULFURASE"/>
    <property type="match status" value="1"/>
</dbReference>
<dbReference type="Pfam" id="PF00266">
    <property type="entry name" value="Aminotran_5"/>
    <property type="match status" value="1"/>
</dbReference>
<name>A0A1G7AM86_9RHOB</name>
<reference evidence="11" key="1">
    <citation type="submission" date="2016-10" db="EMBL/GenBank/DDBJ databases">
        <authorList>
            <person name="Varghese N."/>
            <person name="Submissions S."/>
        </authorList>
    </citation>
    <scope>NUCLEOTIDE SEQUENCE [LARGE SCALE GENOMIC DNA]</scope>
    <source>
        <strain evidence="11">DSM 21424</strain>
    </source>
</reference>
<dbReference type="AlphaFoldDB" id="A0A1G7AM86"/>
<protein>
    <recommendedName>
        <fullName evidence="3 8">Cysteine desulfurase</fullName>
        <ecNumber evidence="3 8">2.8.1.7</ecNumber>
    </recommendedName>
</protein>
<evidence type="ECO:0000256" key="2">
    <source>
        <dbReference type="ARBA" id="ARBA00010447"/>
    </source>
</evidence>
<proteinExistence type="inferred from homology"/>
<dbReference type="Gene3D" id="3.40.640.10">
    <property type="entry name" value="Type I PLP-dependent aspartate aminotransferase-like (Major domain)"/>
    <property type="match status" value="1"/>
</dbReference>
<keyword evidence="5 8" id="KW-0663">Pyridoxal phosphate</keyword>
<dbReference type="InterPro" id="IPR015422">
    <property type="entry name" value="PyrdxlP-dep_Trfase_small"/>
</dbReference>
<dbReference type="GO" id="GO:0030170">
    <property type="term" value="F:pyridoxal phosphate binding"/>
    <property type="evidence" value="ECO:0007669"/>
    <property type="project" value="UniProtKB-UniRule"/>
</dbReference>
<evidence type="ECO:0000256" key="5">
    <source>
        <dbReference type="ARBA" id="ARBA00022898"/>
    </source>
</evidence>
<dbReference type="STRING" id="521013.SAMN04488567_1025"/>
<dbReference type="InterPro" id="IPR015421">
    <property type="entry name" value="PyrdxlP-dep_Trfase_major"/>
</dbReference>
<dbReference type="CDD" id="cd06453">
    <property type="entry name" value="SufS_like"/>
    <property type="match status" value="1"/>
</dbReference>
<evidence type="ECO:0000259" key="9">
    <source>
        <dbReference type="Pfam" id="PF00266"/>
    </source>
</evidence>
<dbReference type="RefSeq" id="WP_090109843.1">
    <property type="nucleotide sequence ID" value="NZ_FNAT01000001.1"/>
</dbReference>
<gene>
    <name evidence="10" type="ORF">SAMN04488567_1025</name>
</gene>
<evidence type="ECO:0000256" key="1">
    <source>
        <dbReference type="ARBA" id="ARBA00001933"/>
    </source>
</evidence>
<comment type="similarity">
    <text evidence="2 8">Belongs to the class-V pyridoxal-phosphate-dependent aminotransferase family. Csd subfamily.</text>
</comment>
<accession>A0A1G7AM86</accession>
<dbReference type="Proteomes" id="UP000198922">
    <property type="component" value="Unassembled WGS sequence"/>
</dbReference>
<dbReference type="NCBIfam" id="TIGR01979">
    <property type="entry name" value="sufS"/>
    <property type="match status" value="1"/>
</dbReference>
<comment type="catalytic activity">
    <reaction evidence="6 8">
        <text>(sulfur carrier)-H + L-cysteine = (sulfur carrier)-SH + L-alanine</text>
        <dbReference type="Rhea" id="RHEA:43892"/>
        <dbReference type="Rhea" id="RHEA-COMP:14737"/>
        <dbReference type="Rhea" id="RHEA-COMP:14739"/>
        <dbReference type="ChEBI" id="CHEBI:29917"/>
        <dbReference type="ChEBI" id="CHEBI:35235"/>
        <dbReference type="ChEBI" id="CHEBI:57972"/>
        <dbReference type="ChEBI" id="CHEBI:64428"/>
        <dbReference type="EC" id="2.8.1.7"/>
    </reaction>
</comment>
<dbReference type="InterPro" id="IPR010970">
    <property type="entry name" value="Cys_dSase_SufS"/>
</dbReference>
<evidence type="ECO:0000313" key="10">
    <source>
        <dbReference type="EMBL" id="SDE15820.1"/>
    </source>
</evidence>
<evidence type="ECO:0000256" key="8">
    <source>
        <dbReference type="RuleBase" id="RU004506"/>
    </source>
</evidence>
<dbReference type="InterPro" id="IPR015424">
    <property type="entry name" value="PyrdxlP-dep_Trfase"/>
</dbReference>
<comment type="function">
    <text evidence="8">Catalyzes the removal of elemental sulfur and selenium atoms from L-cysteine, L-cystine, L-selenocysteine, and L-selenocystine to produce L-alanine.</text>
</comment>
<comment type="cofactor">
    <cofactor evidence="1 7">
        <name>pyridoxal 5'-phosphate</name>
        <dbReference type="ChEBI" id="CHEBI:597326"/>
    </cofactor>
</comment>
<dbReference type="GO" id="GO:0031071">
    <property type="term" value="F:cysteine desulfurase activity"/>
    <property type="evidence" value="ECO:0007669"/>
    <property type="project" value="UniProtKB-UniRule"/>
</dbReference>
<dbReference type="InterPro" id="IPR000192">
    <property type="entry name" value="Aminotrans_V_dom"/>
</dbReference>
<keyword evidence="11" id="KW-1185">Reference proteome</keyword>
<evidence type="ECO:0000256" key="4">
    <source>
        <dbReference type="ARBA" id="ARBA00022679"/>
    </source>
</evidence>
<dbReference type="InterPro" id="IPR020578">
    <property type="entry name" value="Aminotrans_V_PyrdxlP_BS"/>
</dbReference>
<evidence type="ECO:0000256" key="7">
    <source>
        <dbReference type="RuleBase" id="RU004504"/>
    </source>
</evidence>
<organism evidence="10 11">
    <name type="scientific">Limimaricola pyoseonensis</name>
    <dbReference type="NCBI Taxonomy" id="521013"/>
    <lineage>
        <taxon>Bacteria</taxon>
        <taxon>Pseudomonadati</taxon>
        <taxon>Pseudomonadota</taxon>
        <taxon>Alphaproteobacteria</taxon>
        <taxon>Rhodobacterales</taxon>
        <taxon>Paracoccaceae</taxon>
        <taxon>Limimaricola</taxon>
    </lineage>
</organism>
<dbReference type="GO" id="GO:0006534">
    <property type="term" value="P:cysteine metabolic process"/>
    <property type="evidence" value="ECO:0007669"/>
    <property type="project" value="UniProtKB-UniRule"/>
</dbReference>